<sequence length="113" mass="13087">MSLLIETMVEMLKAEEPFQRSEAEHRFLEVLTFSSFDEIVDMLDKALAEDWLGFPVWARNLAFRFACLLAPKNAEILRRAAADLRCFGPDWDAEAERLEQEAHQLETIISSKR</sequence>
<evidence type="ECO:0000313" key="2">
    <source>
        <dbReference type="Proteomes" id="UP001576784"/>
    </source>
</evidence>
<accession>A0ABV4XSN0</accession>
<evidence type="ECO:0000313" key="1">
    <source>
        <dbReference type="EMBL" id="MFB2894462.1"/>
    </source>
</evidence>
<dbReference type="Proteomes" id="UP001576784">
    <property type="component" value="Unassembled WGS sequence"/>
</dbReference>
<dbReference type="RefSeq" id="WP_413264110.1">
    <property type="nucleotide sequence ID" value="NZ_JBHFNR010000111.1"/>
</dbReference>
<organism evidence="1 2">
    <name type="scientific">Floridaenema flaviceps BLCC-F50</name>
    <dbReference type="NCBI Taxonomy" id="3153642"/>
    <lineage>
        <taxon>Bacteria</taxon>
        <taxon>Bacillati</taxon>
        <taxon>Cyanobacteriota</taxon>
        <taxon>Cyanophyceae</taxon>
        <taxon>Oscillatoriophycideae</taxon>
        <taxon>Aerosakkonematales</taxon>
        <taxon>Aerosakkonemataceae</taxon>
        <taxon>Floridanema</taxon>
        <taxon>Floridanema flaviceps</taxon>
    </lineage>
</organism>
<reference evidence="1 2" key="1">
    <citation type="submission" date="2024-09" db="EMBL/GenBank/DDBJ databases">
        <title>Floridaenema gen nov. (Aerosakkonemataceae, Aerosakkonematales ord. nov., Cyanobacteria) from benthic tropical and subtropical fresh waters, with the description of four new species.</title>
        <authorList>
            <person name="Moretto J.A."/>
            <person name="Berthold D.E."/>
            <person name="Lefler F.W."/>
            <person name="Huang I.-S."/>
            <person name="Laughinghouse H. IV."/>
        </authorList>
    </citation>
    <scope>NUCLEOTIDE SEQUENCE [LARGE SCALE GENOMIC DNA]</scope>
    <source>
        <strain evidence="1 2">BLCC-F50</strain>
    </source>
</reference>
<name>A0ABV4XSN0_9CYAN</name>
<keyword evidence="2" id="KW-1185">Reference proteome</keyword>
<proteinExistence type="predicted"/>
<protein>
    <submittedName>
        <fullName evidence="1">Uncharacterized protein</fullName>
    </submittedName>
</protein>
<dbReference type="EMBL" id="JBHFNR010000111">
    <property type="protein sequence ID" value="MFB2894462.1"/>
    <property type="molecule type" value="Genomic_DNA"/>
</dbReference>
<comment type="caution">
    <text evidence="1">The sequence shown here is derived from an EMBL/GenBank/DDBJ whole genome shotgun (WGS) entry which is preliminary data.</text>
</comment>
<gene>
    <name evidence="1" type="ORF">ACE1CI_16250</name>
</gene>